<dbReference type="PANTHER" id="PTHR47926:SF515">
    <property type="entry name" value="UMP-CMP KINASE"/>
    <property type="match status" value="1"/>
</dbReference>
<reference evidence="3" key="1">
    <citation type="submission" date="2019-08" db="EMBL/GenBank/DDBJ databases">
        <title>Reference gene set and small RNA set construction with multiple tissues from Davidia involucrata Baill.</title>
        <authorList>
            <person name="Yang H."/>
            <person name="Zhou C."/>
            <person name="Li G."/>
            <person name="Wang J."/>
            <person name="Gao P."/>
            <person name="Wang M."/>
            <person name="Wang R."/>
            <person name="Zhao Y."/>
        </authorList>
    </citation>
    <scope>NUCLEOTIDE SEQUENCE</scope>
    <source>
        <tissue evidence="3">Mixed with DoveR01_LX</tissue>
    </source>
</reference>
<dbReference type="InterPro" id="IPR046960">
    <property type="entry name" value="PPR_At4g14850-like_plant"/>
</dbReference>
<dbReference type="EMBL" id="GHES01042418">
    <property type="protein sequence ID" value="MPA72977.1"/>
    <property type="molecule type" value="Transcribed_RNA"/>
</dbReference>
<dbReference type="PROSITE" id="PS51375">
    <property type="entry name" value="PPR"/>
    <property type="match status" value="5"/>
</dbReference>
<dbReference type="Gene3D" id="1.25.40.10">
    <property type="entry name" value="Tetratricopeptide repeat domain"/>
    <property type="match status" value="4"/>
</dbReference>
<evidence type="ECO:0008006" key="4">
    <source>
        <dbReference type="Google" id="ProtNLM"/>
    </source>
</evidence>
<dbReference type="Pfam" id="PF20431">
    <property type="entry name" value="E_motif"/>
    <property type="match status" value="1"/>
</dbReference>
<dbReference type="NCBIfam" id="TIGR00756">
    <property type="entry name" value="PPR"/>
    <property type="match status" value="3"/>
</dbReference>
<feature type="repeat" description="PPR" evidence="2">
    <location>
        <begin position="386"/>
        <end position="421"/>
    </location>
</feature>
<dbReference type="InterPro" id="IPR046848">
    <property type="entry name" value="E_motif"/>
</dbReference>
<dbReference type="PANTHER" id="PTHR47926">
    <property type="entry name" value="PENTATRICOPEPTIDE REPEAT-CONTAINING PROTEIN"/>
    <property type="match status" value="1"/>
</dbReference>
<gene>
    <name evidence="3" type="ORF">Din_042418</name>
</gene>
<feature type="repeat" description="PPR" evidence="2">
    <location>
        <begin position="256"/>
        <end position="290"/>
    </location>
</feature>
<protein>
    <recommendedName>
        <fullName evidence="4">Pentatricopeptide repeat-containing protein</fullName>
    </recommendedName>
</protein>
<sequence length="523" mass="58864">MHVTLQSSNFNPISPCTLCFSLNSTNRTKKQKQKQIHENTKTRLSFPKSSPTALLINQKPYPQTKLQALDAVVDDLEACIDKGIEVDTHIFASLLETCFRFQAIDHGIRIHGLIPKKLLRKNVGLSSKLLRLYASGGHIDMAHQVFDEMAKREASAFPWNSLISGYAELGLCEDAMALYFQMEEEGVEPDEFTFPRVLKACSGIGSVRIGEEVHRHIVRYGFSDDGFVLNALVDMYAKCGDIVKARKVFDKIACKDLVSWNSMLTGYIHHGLLVEALDIFRQMLRDGNEPDSVAISAVLSSMLSLKLGTQIHGWVLRRGIESNLSIANSLIVAHSGHGKLDRARWLFEQMTERDVVSWNSIISAHCKDSEALIYFKRMESTGTLPNRITFVSLISTCARLGLVKDGERLFLMMKERYGISPIMEHYACMVNLYGRAGLINEAYEMVVKRMEFEAGPTVWGALLYACYLHGNVDIGEIAAESLFELEPDNEHNFELLMKIYGNVGRLEDAERVRKMIVERGLDS</sequence>
<accession>A0A5B7BWL2</accession>
<dbReference type="Pfam" id="PF13041">
    <property type="entry name" value="PPR_2"/>
    <property type="match status" value="3"/>
</dbReference>
<dbReference type="FunFam" id="1.25.40.10:FF:000729">
    <property type="entry name" value="Pentatricopeptide repeat-containing protein At4g25270, chloroplastic"/>
    <property type="match status" value="1"/>
</dbReference>
<keyword evidence="1" id="KW-0677">Repeat</keyword>
<dbReference type="GO" id="GO:0009451">
    <property type="term" value="P:RNA modification"/>
    <property type="evidence" value="ECO:0007669"/>
    <property type="project" value="InterPro"/>
</dbReference>
<dbReference type="FunFam" id="1.25.40.10:FF:001788">
    <property type="entry name" value="Pentatricopeptide repeat-containing protein At4g25270, chloroplastic"/>
    <property type="match status" value="1"/>
</dbReference>
<name>A0A5B7BWL2_DAVIN</name>
<feature type="repeat" description="PPR" evidence="2">
    <location>
        <begin position="323"/>
        <end position="357"/>
    </location>
</feature>
<dbReference type="GO" id="GO:0003723">
    <property type="term" value="F:RNA binding"/>
    <property type="evidence" value="ECO:0007669"/>
    <property type="project" value="InterPro"/>
</dbReference>
<evidence type="ECO:0000313" key="3">
    <source>
        <dbReference type="EMBL" id="MPA72977.1"/>
    </source>
</evidence>
<evidence type="ECO:0000256" key="2">
    <source>
        <dbReference type="PROSITE-ProRule" id="PRU00708"/>
    </source>
</evidence>
<dbReference type="InterPro" id="IPR011990">
    <property type="entry name" value="TPR-like_helical_dom_sf"/>
</dbReference>
<proteinExistence type="predicted"/>
<evidence type="ECO:0000256" key="1">
    <source>
        <dbReference type="ARBA" id="ARBA00022737"/>
    </source>
</evidence>
<feature type="repeat" description="PPR" evidence="2">
    <location>
        <begin position="155"/>
        <end position="189"/>
    </location>
</feature>
<organism evidence="3">
    <name type="scientific">Davidia involucrata</name>
    <name type="common">Dove tree</name>
    <dbReference type="NCBI Taxonomy" id="16924"/>
    <lineage>
        <taxon>Eukaryota</taxon>
        <taxon>Viridiplantae</taxon>
        <taxon>Streptophyta</taxon>
        <taxon>Embryophyta</taxon>
        <taxon>Tracheophyta</taxon>
        <taxon>Spermatophyta</taxon>
        <taxon>Magnoliopsida</taxon>
        <taxon>eudicotyledons</taxon>
        <taxon>Gunneridae</taxon>
        <taxon>Pentapetalae</taxon>
        <taxon>asterids</taxon>
        <taxon>Cornales</taxon>
        <taxon>Nyssaceae</taxon>
        <taxon>Davidia</taxon>
    </lineage>
</organism>
<dbReference type="AlphaFoldDB" id="A0A5B7BWL2"/>
<dbReference type="Pfam" id="PF01535">
    <property type="entry name" value="PPR"/>
    <property type="match status" value="3"/>
</dbReference>
<dbReference type="InterPro" id="IPR002885">
    <property type="entry name" value="PPR_rpt"/>
</dbReference>
<feature type="repeat" description="PPR" evidence="2">
    <location>
        <begin position="489"/>
        <end position="523"/>
    </location>
</feature>
<dbReference type="FunFam" id="1.25.40.10:FF:000285">
    <property type="entry name" value="Pentatricopeptide repeat-containing protein, chloroplastic"/>
    <property type="match status" value="1"/>
</dbReference>